<feature type="domain" description="Carboxymuconolactone decarboxylase-like" evidence="1">
    <location>
        <begin position="23"/>
        <end position="100"/>
    </location>
</feature>
<comment type="caution">
    <text evidence="2">The sequence shown here is derived from an EMBL/GenBank/DDBJ whole genome shotgun (WGS) entry which is preliminary data.</text>
</comment>
<keyword evidence="3" id="KW-1185">Reference proteome</keyword>
<accession>A0A9Q4PV39</accession>
<reference evidence="2" key="1">
    <citation type="submission" date="2022-01" db="EMBL/GenBank/DDBJ databases">
        <title>Draft genome of Methanogenium marinum DSM 15558.</title>
        <authorList>
            <person name="Chen S.-C."/>
            <person name="You Y.-T."/>
        </authorList>
    </citation>
    <scope>NUCLEOTIDE SEQUENCE</scope>
    <source>
        <strain evidence="2">DSM 15558</strain>
    </source>
</reference>
<proteinExistence type="predicted"/>
<gene>
    <name evidence="2" type="ORF">L0665_00950</name>
</gene>
<protein>
    <submittedName>
        <fullName evidence="2">Carboxymuconolactone decarboxylase family protein</fullName>
    </submittedName>
</protein>
<evidence type="ECO:0000313" key="2">
    <source>
        <dbReference type="EMBL" id="MDE4907194.1"/>
    </source>
</evidence>
<dbReference type="SUPFAM" id="SSF69118">
    <property type="entry name" value="AhpD-like"/>
    <property type="match status" value="1"/>
</dbReference>
<dbReference type="Gene3D" id="1.20.1290.10">
    <property type="entry name" value="AhpD-like"/>
    <property type="match status" value="1"/>
</dbReference>
<dbReference type="Proteomes" id="UP001143747">
    <property type="component" value="Unassembled WGS sequence"/>
</dbReference>
<dbReference type="EMBL" id="JAKELO010000002">
    <property type="protein sequence ID" value="MDE4907194.1"/>
    <property type="molecule type" value="Genomic_DNA"/>
</dbReference>
<dbReference type="InterPro" id="IPR004675">
    <property type="entry name" value="AhpD_core"/>
</dbReference>
<name>A0A9Q4PV39_9EURY</name>
<dbReference type="GO" id="GO:0051920">
    <property type="term" value="F:peroxiredoxin activity"/>
    <property type="evidence" value="ECO:0007669"/>
    <property type="project" value="InterPro"/>
</dbReference>
<sequence>MGKITDLTLEQQESLGKLREQVPAAMEGFGAFMGGVEKPGALDGKTKELIALALAVKAQCTWCIAIHGKKCLALGATGDEMVEAAMVAALMGGGPALMYVKLVQDTIEEFS</sequence>
<dbReference type="NCBIfam" id="TIGR00778">
    <property type="entry name" value="ahpD_dom"/>
    <property type="match status" value="1"/>
</dbReference>
<dbReference type="PANTHER" id="PTHR33930">
    <property type="entry name" value="ALKYL HYDROPEROXIDE REDUCTASE AHPD"/>
    <property type="match status" value="1"/>
</dbReference>
<organism evidence="2 3">
    <name type="scientific">Methanogenium marinum</name>
    <dbReference type="NCBI Taxonomy" id="348610"/>
    <lineage>
        <taxon>Archaea</taxon>
        <taxon>Methanobacteriati</taxon>
        <taxon>Methanobacteriota</taxon>
        <taxon>Stenosarchaea group</taxon>
        <taxon>Methanomicrobia</taxon>
        <taxon>Methanomicrobiales</taxon>
        <taxon>Methanomicrobiaceae</taxon>
        <taxon>Methanogenium</taxon>
    </lineage>
</organism>
<dbReference type="AlphaFoldDB" id="A0A9Q4PV39"/>
<dbReference type="RefSeq" id="WP_274923859.1">
    <property type="nucleotide sequence ID" value="NZ_JAKELO010000002.1"/>
</dbReference>
<dbReference type="InterPro" id="IPR029032">
    <property type="entry name" value="AhpD-like"/>
</dbReference>
<evidence type="ECO:0000259" key="1">
    <source>
        <dbReference type="Pfam" id="PF02627"/>
    </source>
</evidence>
<evidence type="ECO:0000313" key="3">
    <source>
        <dbReference type="Proteomes" id="UP001143747"/>
    </source>
</evidence>
<dbReference type="Pfam" id="PF02627">
    <property type="entry name" value="CMD"/>
    <property type="match status" value="1"/>
</dbReference>
<dbReference type="InterPro" id="IPR003779">
    <property type="entry name" value="CMD-like"/>
</dbReference>
<dbReference type="PANTHER" id="PTHR33930:SF2">
    <property type="entry name" value="BLR3452 PROTEIN"/>
    <property type="match status" value="1"/>
</dbReference>